<dbReference type="EMBL" id="JNSL01000125">
    <property type="protein sequence ID" value="KGA15099.1"/>
    <property type="molecule type" value="Genomic_DNA"/>
</dbReference>
<gene>
    <name evidence="7" type="ORF">GM51_15670</name>
</gene>
<dbReference type="Pfam" id="PF19112">
    <property type="entry name" value="VanA_C"/>
    <property type="match status" value="1"/>
</dbReference>
<dbReference type="InterPro" id="IPR036922">
    <property type="entry name" value="Rieske_2Fe-2S_sf"/>
</dbReference>
<accession>A0A094PZB1</accession>
<dbReference type="CDD" id="cd03469">
    <property type="entry name" value="Rieske_RO_Alpha_N"/>
    <property type="match status" value="1"/>
</dbReference>
<dbReference type="Gene3D" id="3.90.380.10">
    <property type="entry name" value="Naphthalene 1,2-dioxygenase Alpha Subunit, Chain A, domain 1"/>
    <property type="match status" value="1"/>
</dbReference>
<name>A0A094PZB1_9ZZZZ</name>
<evidence type="ECO:0000313" key="7">
    <source>
        <dbReference type="EMBL" id="KGA15099.1"/>
    </source>
</evidence>
<dbReference type="InterPro" id="IPR017941">
    <property type="entry name" value="Rieske_2Fe-2S"/>
</dbReference>
<dbReference type="InterPro" id="IPR044043">
    <property type="entry name" value="VanA_C_cat"/>
</dbReference>
<evidence type="ECO:0000256" key="2">
    <source>
        <dbReference type="ARBA" id="ARBA00022723"/>
    </source>
</evidence>
<dbReference type="SUPFAM" id="SSF55961">
    <property type="entry name" value="Bet v1-like"/>
    <property type="match status" value="1"/>
</dbReference>
<sequence>MRSTLHPVAYSGELGTSPHSVKLLGEPLVLWRDSAGTAHATSDICVHRGTALSGGCVKGDAIMCPYHGWQFDETGKCTHIPQLEDPAKVPSKAKIAAHTCVEQYNMIWVSLDEPRRPLPMIEEFGASDWVWVNCGPYDWNAHSSRQLENFTDFGHFPWVHPGLLGDINRPVVPDYEVRTEGHVVKYDIIRPEAPNTNDFPVFANASTEAPMRTSHYEIHTPFTLLLHLGWGGKEGMVYFFVSQPIDEEHSRGFLIIGRNYNYDQPASVLQDFEDMIFNQDKTIVESQIPKKVPYDITKEVHMKFDAVALAYRKAMTANGFVN</sequence>
<reference evidence="7" key="1">
    <citation type="submission" date="2014-06" db="EMBL/GenBank/DDBJ databases">
        <title>Key roles for freshwater Actinobacteria revealed by deep metagenomic sequencing.</title>
        <authorList>
            <person name="Ghai R."/>
            <person name="Mizuno C.M."/>
            <person name="Picazo A."/>
            <person name="Camacho A."/>
            <person name="Rodriguez-Valera F."/>
        </authorList>
    </citation>
    <scope>NUCLEOTIDE SEQUENCE</scope>
</reference>
<dbReference type="SUPFAM" id="SSF50022">
    <property type="entry name" value="ISP domain"/>
    <property type="match status" value="1"/>
</dbReference>
<evidence type="ECO:0000256" key="1">
    <source>
        <dbReference type="ARBA" id="ARBA00022714"/>
    </source>
</evidence>
<feature type="domain" description="Rieske" evidence="6">
    <location>
        <begin position="5"/>
        <end position="109"/>
    </location>
</feature>
<keyword evidence="2" id="KW-0479">Metal-binding</keyword>
<keyword evidence="5" id="KW-0411">Iron-sulfur</keyword>
<dbReference type="GO" id="GO:0046872">
    <property type="term" value="F:metal ion binding"/>
    <property type="evidence" value="ECO:0007669"/>
    <property type="project" value="UniProtKB-KW"/>
</dbReference>
<evidence type="ECO:0000256" key="4">
    <source>
        <dbReference type="ARBA" id="ARBA00023004"/>
    </source>
</evidence>
<dbReference type="InterPro" id="IPR050584">
    <property type="entry name" value="Cholesterol_7-desaturase"/>
</dbReference>
<dbReference type="AlphaFoldDB" id="A0A094PZB1"/>
<dbReference type="Pfam" id="PF00355">
    <property type="entry name" value="Rieske"/>
    <property type="match status" value="1"/>
</dbReference>
<evidence type="ECO:0000259" key="6">
    <source>
        <dbReference type="PROSITE" id="PS51296"/>
    </source>
</evidence>
<dbReference type="Gene3D" id="2.102.10.10">
    <property type="entry name" value="Rieske [2Fe-2S] iron-sulphur domain"/>
    <property type="match status" value="1"/>
</dbReference>
<dbReference type="PANTHER" id="PTHR21266:SF60">
    <property type="entry name" value="3-KETOSTEROID-9-ALPHA-MONOOXYGENASE, OXYGENASE COMPONENT"/>
    <property type="match status" value="1"/>
</dbReference>
<comment type="caution">
    <text evidence="7">The sequence shown here is derived from an EMBL/GenBank/DDBJ whole genome shotgun (WGS) entry which is preliminary data.</text>
</comment>
<proteinExistence type="predicted"/>
<dbReference type="PROSITE" id="PS51296">
    <property type="entry name" value="RIESKE"/>
    <property type="match status" value="1"/>
</dbReference>
<dbReference type="PANTHER" id="PTHR21266">
    <property type="entry name" value="IRON-SULFUR DOMAIN CONTAINING PROTEIN"/>
    <property type="match status" value="1"/>
</dbReference>
<keyword evidence="1" id="KW-0001">2Fe-2S</keyword>
<keyword evidence="3" id="KW-0560">Oxidoreductase</keyword>
<keyword evidence="4" id="KW-0408">Iron</keyword>
<evidence type="ECO:0000256" key="5">
    <source>
        <dbReference type="ARBA" id="ARBA00023014"/>
    </source>
</evidence>
<evidence type="ECO:0000256" key="3">
    <source>
        <dbReference type="ARBA" id="ARBA00023002"/>
    </source>
</evidence>
<dbReference type="GO" id="GO:0051537">
    <property type="term" value="F:2 iron, 2 sulfur cluster binding"/>
    <property type="evidence" value="ECO:0007669"/>
    <property type="project" value="UniProtKB-KW"/>
</dbReference>
<dbReference type="GO" id="GO:0016491">
    <property type="term" value="F:oxidoreductase activity"/>
    <property type="evidence" value="ECO:0007669"/>
    <property type="project" value="UniProtKB-KW"/>
</dbReference>
<organism evidence="7">
    <name type="scientific">freshwater metagenome</name>
    <dbReference type="NCBI Taxonomy" id="449393"/>
    <lineage>
        <taxon>unclassified sequences</taxon>
        <taxon>metagenomes</taxon>
        <taxon>ecological metagenomes</taxon>
    </lineage>
</organism>
<protein>
    <submittedName>
        <fullName evidence="7">Rieske (2Fe-2S) domain protein</fullName>
    </submittedName>
</protein>